<organism evidence="1 2">
    <name type="scientific">Funneliformis caledonium</name>
    <dbReference type="NCBI Taxonomy" id="1117310"/>
    <lineage>
        <taxon>Eukaryota</taxon>
        <taxon>Fungi</taxon>
        <taxon>Fungi incertae sedis</taxon>
        <taxon>Mucoromycota</taxon>
        <taxon>Glomeromycotina</taxon>
        <taxon>Glomeromycetes</taxon>
        <taxon>Glomerales</taxon>
        <taxon>Glomeraceae</taxon>
        <taxon>Funneliformis</taxon>
    </lineage>
</organism>
<comment type="caution">
    <text evidence="1">The sequence shown here is derived from an EMBL/GenBank/DDBJ whole genome shotgun (WGS) entry which is preliminary data.</text>
</comment>
<sequence length="77" mass="8906">MSEIENSDKCVGLITIDKVLVEAHKRNGILRHPFKGNGLMMFIPIRRRLSNLDGVGIQFHGSFWFYIECKTDIDRNN</sequence>
<dbReference type="Proteomes" id="UP000789570">
    <property type="component" value="Unassembled WGS sequence"/>
</dbReference>
<name>A0A9N9I737_9GLOM</name>
<proteinExistence type="predicted"/>
<keyword evidence="2" id="KW-1185">Reference proteome</keyword>
<evidence type="ECO:0000313" key="2">
    <source>
        <dbReference type="Proteomes" id="UP000789570"/>
    </source>
</evidence>
<protein>
    <submittedName>
        <fullName evidence="1">6514_t:CDS:1</fullName>
    </submittedName>
</protein>
<reference evidence="1" key="1">
    <citation type="submission" date="2021-06" db="EMBL/GenBank/DDBJ databases">
        <authorList>
            <person name="Kallberg Y."/>
            <person name="Tangrot J."/>
            <person name="Rosling A."/>
        </authorList>
    </citation>
    <scope>NUCLEOTIDE SEQUENCE</scope>
    <source>
        <strain evidence="1">UK204</strain>
    </source>
</reference>
<gene>
    <name evidence="1" type="ORF">FCALED_LOCUS14518</name>
</gene>
<dbReference type="EMBL" id="CAJVPQ010010636">
    <property type="protein sequence ID" value="CAG8723414.1"/>
    <property type="molecule type" value="Genomic_DNA"/>
</dbReference>
<dbReference type="AlphaFoldDB" id="A0A9N9I737"/>
<evidence type="ECO:0000313" key="1">
    <source>
        <dbReference type="EMBL" id="CAG8723414.1"/>
    </source>
</evidence>
<accession>A0A9N9I737</accession>